<keyword evidence="3" id="KW-1185">Reference proteome</keyword>
<evidence type="ECO:0000313" key="3">
    <source>
        <dbReference type="Proteomes" id="UP000207598"/>
    </source>
</evidence>
<sequence>MLELINVIVAAGVGFAAGAVWYMVLAEPWMVAAGINRDADGKPEGGQSPAIFATTFVMQLIVAGMMRHIFGAAGIVTLGAGLVSGAGIGLFLISPWVAINNLYGMRPWRLTLIDGGYATLACALMGVVLTLF</sequence>
<dbReference type="EMBL" id="FXYF01000001">
    <property type="protein sequence ID" value="SMX32604.1"/>
    <property type="molecule type" value="Genomic_DNA"/>
</dbReference>
<feature type="transmembrane region" description="Helical" evidence="1">
    <location>
        <begin position="110"/>
        <end position="131"/>
    </location>
</feature>
<feature type="transmembrane region" description="Helical" evidence="1">
    <location>
        <begin position="45"/>
        <end position="63"/>
    </location>
</feature>
<reference evidence="2 3" key="1">
    <citation type="submission" date="2017-05" db="EMBL/GenBank/DDBJ databases">
        <authorList>
            <person name="Song R."/>
            <person name="Chenine A.L."/>
            <person name="Ruprecht R.M."/>
        </authorList>
    </citation>
    <scope>NUCLEOTIDE SEQUENCE [LARGE SCALE GENOMIC DNA]</scope>
    <source>
        <strain evidence="2 3">CECT 8898</strain>
    </source>
</reference>
<keyword evidence="1" id="KW-0812">Transmembrane</keyword>
<dbReference type="InterPro" id="IPR013879">
    <property type="entry name" value="DUF1761"/>
</dbReference>
<accession>A0A238JQY0</accession>
<dbReference type="Proteomes" id="UP000207598">
    <property type="component" value="Unassembled WGS sequence"/>
</dbReference>
<evidence type="ECO:0008006" key="4">
    <source>
        <dbReference type="Google" id="ProtNLM"/>
    </source>
</evidence>
<proteinExistence type="predicted"/>
<dbReference type="AlphaFoldDB" id="A0A238JQY0"/>
<feature type="transmembrane region" description="Helical" evidence="1">
    <location>
        <begin position="75"/>
        <end position="98"/>
    </location>
</feature>
<keyword evidence="1" id="KW-0472">Membrane</keyword>
<keyword evidence="1" id="KW-1133">Transmembrane helix</keyword>
<feature type="transmembrane region" description="Helical" evidence="1">
    <location>
        <begin position="7"/>
        <end position="25"/>
    </location>
</feature>
<name>A0A238JQY0_9RHOB</name>
<evidence type="ECO:0000313" key="2">
    <source>
        <dbReference type="EMBL" id="SMX32604.1"/>
    </source>
</evidence>
<protein>
    <recommendedName>
        <fullName evidence="4">DUF1761 domain-containing protein</fullName>
    </recommendedName>
</protein>
<evidence type="ECO:0000256" key="1">
    <source>
        <dbReference type="SAM" id="Phobius"/>
    </source>
</evidence>
<organism evidence="2 3">
    <name type="scientific">Maliponia aquimaris</name>
    <dbReference type="NCBI Taxonomy" id="1673631"/>
    <lineage>
        <taxon>Bacteria</taxon>
        <taxon>Pseudomonadati</taxon>
        <taxon>Pseudomonadota</taxon>
        <taxon>Alphaproteobacteria</taxon>
        <taxon>Rhodobacterales</taxon>
        <taxon>Paracoccaceae</taxon>
        <taxon>Maliponia</taxon>
    </lineage>
</organism>
<dbReference type="Pfam" id="PF08570">
    <property type="entry name" value="DUF1761"/>
    <property type="match status" value="1"/>
</dbReference>
<gene>
    <name evidence="2" type="ORF">MAA8898_00290</name>
</gene>